<evidence type="ECO:0000313" key="1">
    <source>
        <dbReference type="EMBL" id="TDB47417.1"/>
    </source>
</evidence>
<dbReference type="EMBL" id="PUJY01000054">
    <property type="protein sequence ID" value="TDB47417.1"/>
    <property type="molecule type" value="Genomic_DNA"/>
</dbReference>
<accession>A0A4R4J1Y1</accession>
<dbReference type="RefSeq" id="WP_132355998.1">
    <property type="nucleotide sequence ID" value="NZ_CAWOJO010000054.1"/>
</dbReference>
<protein>
    <recommendedName>
        <fullName evidence="3">Antimicrobial protein</fullName>
    </recommendedName>
</protein>
<dbReference type="Proteomes" id="UP000295598">
    <property type="component" value="Unassembled WGS sequence"/>
</dbReference>
<organism evidence="1 2">
    <name type="scientific">Photorhabdus khanii subsp. guanajuatensis</name>
    <dbReference type="NCBI Taxonomy" id="2100166"/>
    <lineage>
        <taxon>Bacteria</taxon>
        <taxon>Pseudomonadati</taxon>
        <taxon>Pseudomonadota</taxon>
        <taxon>Gammaproteobacteria</taxon>
        <taxon>Enterobacterales</taxon>
        <taxon>Morganellaceae</taxon>
        <taxon>Photorhabdus</taxon>
    </lineage>
</organism>
<name>A0A4R4J1Y1_9GAMM</name>
<evidence type="ECO:0008006" key="3">
    <source>
        <dbReference type="Google" id="ProtNLM"/>
    </source>
</evidence>
<proteinExistence type="predicted"/>
<sequence length="88" mass="9913">MFKKLLTVGVLSAGIALTGGIGVASANVVFSYNKCVDKGPHWDNGKYTRYLVKDRYRFDNVFSDSTGKWYFKGYKYTGKCYIAKYEAA</sequence>
<dbReference type="AlphaFoldDB" id="A0A4R4J1Y1"/>
<evidence type="ECO:0000313" key="2">
    <source>
        <dbReference type="Proteomes" id="UP000295598"/>
    </source>
</evidence>
<reference evidence="1 2" key="1">
    <citation type="journal article" date="2019" name="Int. J. Syst. Evol. Microbiol.">
        <title>Photorhabdus khanii subsp. guanajuatensis subsp. nov., isolated from Heterorhabditis atacamensis, and Photorhabdus luminescens subsp. mexicana subsp. nov., isolated from Heterorhabditis mexicana entomopathogenic nematodes.</title>
        <authorList>
            <person name="Machado R.A.R."/>
            <person name="Bruno P."/>
            <person name="Arce C.C.M."/>
            <person name="Liechti N."/>
            <person name="Kohler A."/>
            <person name="Bernal J."/>
            <person name="Bruggmann R."/>
            <person name="Turlings T.C.J."/>
        </authorList>
    </citation>
    <scope>NUCLEOTIDE SEQUENCE [LARGE SCALE GENOMIC DNA]</scope>
    <source>
        <strain evidence="1 2">MEX20-17</strain>
    </source>
</reference>
<gene>
    <name evidence="1" type="ORF">C5467_20795</name>
</gene>
<comment type="caution">
    <text evidence="1">The sequence shown here is derived from an EMBL/GenBank/DDBJ whole genome shotgun (WGS) entry which is preliminary data.</text>
</comment>